<reference evidence="1" key="1">
    <citation type="submission" date="2024-03" db="EMBL/GenBank/DDBJ databases">
        <title>Whole genome sequecning of epiphytes from Marcgravia umbellata leaves.</title>
        <authorList>
            <person name="Kumar G."/>
            <person name="Savka M.A."/>
        </authorList>
    </citation>
    <scope>NUCLEOTIDE SEQUENCE</scope>
    <source>
        <strain evidence="1">RIT_BL5</strain>
    </source>
</reference>
<accession>A0ACC6P8M0</accession>
<evidence type="ECO:0000313" key="1">
    <source>
        <dbReference type="EMBL" id="MEJ8303270.1"/>
    </source>
</evidence>
<comment type="caution">
    <text evidence="1">The sequence shown here is derived from an EMBL/GenBank/DDBJ whole genome shotgun (WGS) entry which is preliminary data.</text>
</comment>
<organism evidence="1 2">
    <name type="scientific">Saccharibacillus sacchari</name>
    <dbReference type="NCBI Taxonomy" id="456493"/>
    <lineage>
        <taxon>Bacteria</taxon>
        <taxon>Bacillati</taxon>
        <taxon>Bacillota</taxon>
        <taxon>Bacilli</taxon>
        <taxon>Bacillales</taxon>
        <taxon>Paenibacillaceae</taxon>
        <taxon>Saccharibacillus</taxon>
    </lineage>
</organism>
<keyword evidence="1" id="KW-0808">Transferase</keyword>
<sequence length="263" mass="30282">MSKLEDVSNYWNSGADGYDKVIHTQFRSRTEVSFWEKRLTEGLGDAPSQQVLDVGTGPGFFSILLSRLGHRPEAVDASPGMVERAGKNVREFGFPDVPVSLADASDLRIFQNNRFDAIVCRDVVWTLPDPVRAYAEWHRVLKPGGRLIVFDGNYLYEENRSFANRIRYGFSWLLILLTERRMRKKESRKLGVLDDLPFVQVPRPEEDERVLKEVGFEKLEVRRDHMSAKELPMHHLKYGFMNGARFMIVAEKPFSGMQKADNE</sequence>
<name>A0ACC6P8M0_9BACL</name>
<evidence type="ECO:0000313" key="2">
    <source>
        <dbReference type="Proteomes" id="UP001380953"/>
    </source>
</evidence>
<protein>
    <submittedName>
        <fullName evidence="1">Methyltransferase domain-containing protein</fullName>
    </submittedName>
</protein>
<gene>
    <name evidence="1" type="ORF">WKI47_04990</name>
</gene>
<dbReference type="Proteomes" id="UP001380953">
    <property type="component" value="Unassembled WGS sequence"/>
</dbReference>
<keyword evidence="1" id="KW-0489">Methyltransferase</keyword>
<dbReference type="EMBL" id="JBBKAR010000016">
    <property type="protein sequence ID" value="MEJ8303270.1"/>
    <property type="molecule type" value="Genomic_DNA"/>
</dbReference>
<proteinExistence type="predicted"/>
<keyword evidence="2" id="KW-1185">Reference proteome</keyword>